<organism evidence="2 3">
    <name type="scientific">Mycobacterium paraffinicum</name>
    <dbReference type="NCBI Taxonomy" id="53378"/>
    <lineage>
        <taxon>Bacteria</taxon>
        <taxon>Bacillati</taxon>
        <taxon>Actinomycetota</taxon>
        <taxon>Actinomycetes</taxon>
        <taxon>Mycobacteriales</taxon>
        <taxon>Mycobacteriaceae</taxon>
        <taxon>Mycobacterium</taxon>
    </lineage>
</organism>
<name>A0ABP8RPH1_9MYCO</name>
<reference evidence="3" key="1">
    <citation type="journal article" date="2019" name="Int. J. Syst. Evol. Microbiol.">
        <title>The Global Catalogue of Microorganisms (GCM) 10K type strain sequencing project: providing services to taxonomists for standard genome sequencing and annotation.</title>
        <authorList>
            <consortium name="The Broad Institute Genomics Platform"/>
            <consortium name="The Broad Institute Genome Sequencing Center for Infectious Disease"/>
            <person name="Wu L."/>
            <person name="Ma J."/>
        </authorList>
    </citation>
    <scope>NUCLEOTIDE SEQUENCE [LARGE SCALE GENOMIC DNA]</scope>
    <source>
        <strain evidence="3">JCM 17782</strain>
    </source>
</reference>
<evidence type="ECO:0000313" key="3">
    <source>
        <dbReference type="Proteomes" id="UP001501417"/>
    </source>
</evidence>
<dbReference type="Proteomes" id="UP001501417">
    <property type="component" value="Unassembled WGS sequence"/>
</dbReference>
<evidence type="ECO:0008006" key="4">
    <source>
        <dbReference type="Google" id="ProtNLM"/>
    </source>
</evidence>
<comment type="caution">
    <text evidence="2">The sequence shown here is derived from an EMBL/GenBank/DDBJ whole genome shotgun (WGS) entry which is preliminary data.</text>
</comment>
<keyword evidence="3" id="KW-1185">Reference proteome</keyword>
<dbReference type="EMBL" id="BAABGF010000031">
    <property type="protein sequence ID" value="GAA4544002.1"/>
    <property type="molecule type" value="Genomic_DNA"/>
</dbReference>
<evidence type="ECO:0000256" key="1">
    <source>
        <dbReference type="SAM" id="MobiDB-lite"/>
    </source>
</evidence>
<evidence type="ECO:0000313" key="2">
    <source>
        <dbReference type="EMBL" id="GAA4544002.1"/>
    </source>
</evidence>
<gene>
    <name evidence="2" type="ORF">GCM10023161_30190</name>
</gene>
<feature type="region of interest" description="Disordered" evidence="1">
    <location>
        <begin position="33"/>
        <end position="77"/>
    </location>
</feature>
<accession>A0ABP8RPH1</accession>
<sequence length="116" mass="11975">MLGVFCAVTAGWASRGSAVSGLARADAAHVQVHNPSPAAPGFSAGSSPTPHKTTKTAWMTRDRPPTWARSSPPTIGSPLPTSFAAAVFRLPRAPSRSPGAVPSDRDLLTLLCVARC</sequence>
<protein>
    <recommendedName>
        <fullName evidence="4">Secreted protein</fullName>
    </recommendedName>
</protein>
<proteinExistence type="predicted"/>
<feature type="compositionally biased region" description="Low complexity" evidence="1">
    <location>
        <begin position="35"/>
        <end position="48"/>
    </location>
</feature>